<name>A0A1Q8QZC3_9FIRM</name>
<dbReference type="Pfam" id="PF20256">
    <property type="entry name" value="MoCoBD_2"/>
    <property type="match status" value="1"/>
</dbReference>
<dbReference type="InterPro" id="IPR046867">
    <property type="entry name" value="AldOxase/xan_DH_MoCoBD2"/>
</dbReference>
<dbReference type="Proteomes" id="UP000186102">
    <property type="component" value="Unassembled WGS sequence"/>
</dbReference>
<evidence type="ECO:0000259" key="1">
    <source>
        <dbReference type="Pfam" id="PF20256"/>
    </source>
</evidence>
<dbReference type="Gene3D" id="3.30.365.10">
    <property type="entry name" value="Aldehyde oxidase/xanthine dehydrogenase, molybdopterin binding domain"/>
    <property type="match status" value="1"/>
</dbReference>
<dbReference type="GO" id="GO:0016491">
    <property type="term" value="F:oxidoreductase activity"/>
    <property type="evidence" value="ECO:0007669"/>
    <property type="project" value="InterPro"/>
</dbReference>
<organism evidence="2 3">
    <name type="scientific">Desulfosporosinus metallidurans</name>
    <dbReference type="NCBI Taxonomy" id="1888891"/>
    <lineage>
        <taxon>Bacteria</taxon>
        <taxon>Bacillati</taxon>
        <taxon>Bacillota</taxon>
        <taxon>Clostridia</taxon>
        <taxon>Eubacteriales</taxon>
        <taxon>Desulfitobacteriaceae</taxon>
        <taxon>Desulfosporosinus</taxon>
    </lineage>
</organism>
<proteinExistence type="predicted"/>
<dbReference type="InterPro" id="IPR037165">
    <property type="entry name" value="AldOxase/xan_DH_Mopterin-bd_sf"/>
</dbReference>
<evidence type="ECO:0000313" key="2">
    <source>
        <dbReference type="EMBL" id="OLN32651.1"/>
    </source>
</evidence>
<evidence type="ECO:0000313" key="3">
    <source>
        <dbReference type="Proteomes" id="UP000186102"/>
    </source>
</evidence>
<protein>
    <submittedName>
        <fullName evidence="2">Xanthine dehydrogenase, molybdenum binding subunit</fullName>
    </submittedName>
</protein>
<dbReference type="AlphaFoldDB" id="A0A1Q8QZC3"/>
<dbReference type="EMBL" id="MLBF01000007">
    <property type="protein sequence ID" value="OLN32651.1"/>
    <property type="molecule type" value="Genomic_DNA"/>
</dbReference>
<gene>
    <name evidence="2" type="ORF">DSOL_1402</name>
</gene>
<comment type="caution">
    <text evidence="2">The sequence shown here is derived from an EMBL/GenBank/DDBJ whole genome shotgun (WGS) entry which is preliminary data.</text>
</comment>
<reference evidence="2 3" key="1">
    <citation type="submission" date="2016-09" db="EMBL/GenBank/DDBJ databases">
        <title>Complete genome of Desulfosporosinus sp. OL.</title>
        <authorList>
            <person name="Mardanov A."/>
            <person name="Beletsky A."/>
            <person name="Panova A."/>
            <person name="Karnachuk O."/>
            <person name="Ravin N."/>
        </authorList>
    </citation>
    <scope>NUCLEOTIDE SEQUENCE [LARGE SCALE GENOMIC DNA]</scope>
    <source>
        <strain evidence="2 3">OL</strain>
    </source>
</reference>
<sequence>MAQLVAKALNLPFQMVEVSSKDIFDSPDGGFTCASRQTYNTGNAVLMAAERMKSGLLQCASEILNLPTDELVMENGFVSSALDQKTSAG</sequence>
<dbReference type="STRING" id="1888891.DSOL_1402"/>
<accession>A0A1Q8QZC3</accession>
<dbReference type="SUPFAM" id="SSF56003">
    <property type="entry name" value="Molybdenum cofactor-binding domain"/>
    <property type="match status" value="1"/>
</dbReference>
<feature type="domain" description="Aldehyde oxidase/xanthine dehydrogenase second molybdopterin binding" evidence="1">
    <location>
        <begin position="1"/>
        <end position="84"/>
    </location>
</feature>
<keyword evidence="3" id="KW-1185">Reference proteome</keyword>